<proteinExistence type="predicted"/>
<dbReference type="AlphaFoldDB" id="A0A484KN18"/>
<sequence>MGGEERRSILTPRSRRLGLLLLCSVVDDRPAIENGGESSDFRRRPWILISSANLARFNSLPISPPKPKLCVS</sequence>
<organism evidence="1 2">
    <name type="scientific">Cuscuta campestris</name>
    <dbReference type="NCBI Taxonomy" id="132261"/>
    <lineage>
        <taxon>Eukaryota</taxon>
        <taxon>Viridiplantae</taxon>
        <taxon>Streptophyta</taxon>
        <taxon>Embryophyta</taxon>
        <taxon>Tracheophyta</taxon>
        <taxon>Spermatophyta</taxon>
        <taxon>Magnoliopsida</taxon>
        <taxon>eudicotyledons</taxon>
        <taxon>Gunneridae</taxon>
        <taxon>Pentapetalae</taxon>
        <taxon>asterids</taxon>
        <taxon>lamiids</taxon>
        <taxon>Solanales</taxon>
        <taxon>Convolvulaceae</taxon>
        <taxon>Cuscuteae</taxon>
        <taxon>Cuscuta</taxon>
        <taxon>Cuscuta subgen. Grammica</taxon>
        <taxon>Cuscuta sect. Cleistogrammica</taxon>
    </lineage>
</organism>
<accession>A0A484KN18</accession>
<reference evidence="1 2" key="1">
    <citation type="submission" date="2018-04" db="EMBL/GenBank/DDBJ databases">
        <authorList>
            <person name="Vogel A."/>
        </authorList>
    </citation>
    <scope>NUCLEOTIDE SEQUENCE [LARGE SCALE GENOMIC DNA]</scope>
</reference>
<dbReference type="Proteomes" id="UP000595140">
    <property type="component" value="Unassembled WGS sequence"/>
</dbReference>
<dbReference type="EMBL" id="OOIL02000450">
    <property type="protein sequence ID" value="VFQ65344.1"/>
    <property type="molecule type" value="Genomic_DNA"/>
</dbReference>
<keyword evidence="2" id="KW-1185">Reference proteome</keyword>
<evidence type="ECO:0000313" key="1">
    <source>
        <dbReference type="EMBL" id="VFQ65344.1"/>
    </source>
</evidence>
<gene>
    <name evidence="1" type="ORF">CCAM_LOCUS7120</name>
</gene>
<name>A0A484KN18_9ASTE</name>
<protein>
    <submittedName>
        <fullName evidence="1">Uncharacterized protein</fullName>
    </submittedName>
</protein>
<evidence type="ECO:0000313" key="2">
    <source>
        <dbReference type="Proteomes" id="UP000595140"/>
    </source>
</evidence>